<dbReference type="GO" id="GO:0043424">
    <property type="term" value="F:protein histidine kinase binding"/>
    <property type="evidence" value="ECO:0007669"/>
    <property type="project" value="InterPro"/>
</dbReference>
<evidence type="ECO:0000256" key="1">
    <source>
        <dbReference type="PROSITE-ProRule" id="PRU00110"/>
    </source>
</evidence>
<feature type="modified residue" description="Phosphohistidine" evidence="1">
    <location>
        <position position="52"/>
    </location>
</feature>
<name>A0A0D0EAU7_9AGAM</name>
<dbReference type="EMBL" id="KN824964">
    <property type="protein sequence ID" value="KIK96860.1"/>
    <property type="molecule type" value="Genomic_DNA"/>
</dbReference>
<dbReference type="GO" id="GO:0005737">
    <property type="term" value="C:cytoplasm"/>
    <property type="evidence" value="ECO:0007669"/>
    <property type="project" value="TreeGrafter"/>
</dbReference>
<protein>
    <recommendedName>
        <fullName evidence="2">HPt domain-containing protein</fullName>
    </recommendedName>
</protein>
<dbReference type="OrthoDB" id="1673781at2759"/>
<proteinExistence type="predicted"/>
<dbReference type="PANTHER" id="PTHR28242">
    <property type="entry name" value="PHOSPHORELAY INTERMEDIATE PROTEIN YPD1"/>
    <property type="match status" value="1"/>
</dbReference>
<dbReference type="InterPro" id="IPR045871">
    <property type="entry name" value="AHP1-5/YPD1"/>
</dbReference>
<dbReference type="HOGENOM" id="CLU_085158_2_1_1"/>
<dbReference type="GO" id="GO:0009927">
    <property type="term" value="F:histidine phosphotransfer kinase activity"/>
    <property type="evidence" value="ECO:0007669"/>
    <property type="project" value="InterPro"/>
</dbReference>
<accession>A0A0D0EAU7</accession>
<dbReference type="InterPro" id="IPR036641">
    <property type="entry name" value="HPT_dom_sf"/>
</dbReference>
<organism evidence="3 4">
    <name type="scientific">Paxillus rubicundulus Ve08.2h10</name>
    <dbReference type="NCBI Taxonomy" id="930991"/>
    <lineage>
        <taxon>Eukaryota</taxon>
        <taxon>Fungi</taxon>
        <taxon>Dikarya</taxon>
        <taxon>Basidiomycota</taxon>
        <taxon>Agaricomycotina</taxon>
        <taxon>Agaricomycetes</taxon>
        <taxon>Agaricomycetidae</taxon>
        <taxon>Boletales</taxon>
        <taxon>Paxilineae</taxon>
        <taxon>Paxillaceae</taxon>
        <taxon>Paxillus</taxon>
    </lineage>
</organism>
<keyword evidence="4" id="KW-1185">Reference proteome</keyword>
<dbReference type="Gene3D" id="1.20.120.160">
    <property type="entry name" value="HPT domain"/>
    <property type="match status" value="1"/>
</dbReference>
<feature type="domain" description="HPt" evidence="2">
    <location>
        <begin position="13"/>
        <end position="120"/>
    </location>
</feature>
<dbReference type="InParanoid" id="A0A0D0EAU7"/>
<evidence type="ECO:0000313" key="4">
    <source>
        <dbReference type="Proteomes" id="UP000054538"/>
    </source>
</evidence>
<keyword evidence="1" id="KW-0597">Phosphoprotein</keyword>
<dbReference type="InterPro" id="IPR008207">
    <property type="entry name" value="Sig_transdc_His_kin_Hpt_dom"/>
</dbReference>
<dbReference type="Pfam" id="PF01627">
    <property type="entry name" value="Hpt"/>
    <property type="match status" value="1"/>
</dbReference>
<reference evidence="4" key="2">
    <citation type="submission" date="2015-01" db="EMBL/GenBank/DDBJ databases">
        <title>Evolutionary Origins and Diversification of the Mycorrhizal Mutualists.</title>
        <authorList>
            <consortium name="DOE Joint Genome Institute"/>
            <consortium name="Mycorrhizal Genomics Consortium"/>
            <person name="Kohler A."/>
            <person name="Kuo A."/>
            <person name="Nagy L.G."/>
            <person name="Floudas D."/>
            <person name="Copeland A."/>
            <person name="Barry K.W."/>
            <person name="Cichocki N."/>
            <person name="Veneault-Fourrey C."/>
            <person name="LaButti K."/>
            <person name="Lindquist E.A."/>
            <person name="Lipzen A."/>
            <person name="Lundell T."/>
            <person name="Morin E."/>
            <person name="Murat C."/>
            <person name="Riley R."/>
            <person name="Ohm R."/>
            <person name="Sun H."/>
            <person name="Tunlid A."/>
            <person name="Henrissat B."/>
            <person name="Grigoriev I.V."/>
            <person name="Hibbett D.S."/>
            <person name="Martin F."/>
        </authorList>
    </citation>
    <scope>NUCLEOTIDE SEQUENCE [LARGE SCALE GENOMIC DNA]</scope>
    <source>
        <strain evidence="4">Ve08.2h10</strain>
    </source>
</reference>
<evidence type="ECO:0000259" key="2">
    <source>
        <dbReference type="PROSITE" id="PS50894"/>
    </source>
</evidence>
<dbReference type="AlphaFoldDB" id="A0A0D0EAU7"/>
<dbReference type="GO" id="GO:0005634">
    <property type="term" value="C:nucleus"/>
    <property type="evidence" value="ECO:0007669"/>
    <property type="project" value="TreeGrafter"/>
</dbReference>
<dbReference type="CDD" id="cd00088">
    <property type="entry name" value="HPT"/>
    <property type="match status" value="1"/>
</dbReference>
<dbReference type="PROSITE" id="PS50894">
    <property type="entry name" value="HPT"/>
    <property type="match status" value="1"/>
</dbReference>
<gene>
    <name evidence="3" type="ORF">PAXRUDRAFT_825511</name>
</gene>
<dbReference type="GO" id="GO:0000160">
    <property type="term" value="P:phosphorelay signal transduction system"/>
    <property type="evidence" value="ECO:0007669"/>
    <property type="project" value="InterPro"/>
</dbReference>
<dbReference type="PANTHER" id="PTHR28242:SF52">
    <property type="entry name" value="PHOSPHORELAY INTERMEDIATE PROTEIN YPD1"/>
    <property type="match status" value="1"/>
</dbReference>
<dbReference type="Proteomes" id="UP000054538">
    <property type="component" value="Unassembled WGS sequence"/>
</dbReference>
<reference evidence="3 4" key="1">
    <citation type="submission" date="2014-04" db="EMBL/GenBank/DDBJ databases">
        <authorList>
            <consortium name="DOE Joint Genome Institute"/>
            <person name="Kuo A."/>
            <person name="Kohler A."/>
            <person name="Jargeat P."/>
            <person name="Nagy L.G."/>
            <person name="Floudas D."/>
            <person name="Copeland A."/>
            <person name="Barry K.W."/>
            <person name="Cichocki N."/>
            <person name="Veneault-Fourrey C."/>
            <person name="LaButti K."/>
            <person name="Lindquist E.A."/>
            <person name="Lipzen A."/>
            <person name="Lundell T."/>
            <person name="Morin E."/>
            <person name="Murat C."/>
            <person name="Sun H."/>
            <person name="Tunlid A."/>
            <person name="Henrissat B."/>
            <person name="Grigoriev I.V."/>
            <person name="Hibbett D.S."/>
            <person name="Martin F."/>
            <person name="Nordberg H.P."/>
            <person name="Cantor M.N."/>
            <person name="Hua S.X."/>
        </authorList>
    </citation>
    <scope>NUCLEOTIDE SEQUENCE [LARGE SCALE GENOMIC DNA]</scope>
    <source>
        <strain evidence="3 4">Ve08.2h10</strain>
    </source>
</reference>
<evidence type="ECO:0000313" key="3">
    <source>
        <dbReference type="EMBL" id="KIK96860.1"/>
    </source>
</evidence>
<dbReference type="SUPFAM" id="SSF47226">
    <property type="entry name" value="Histidine-containing phosphotransfer domain, HPT domain"/>
    <property type="match status" value="1"/>
</dbReference>
<sequence>MEVFNQILELDDEDGFYQEMVQNYLDQAIETIRLMDECFSKQELIQLGKHGHFLKGSSAALGVVHVRDICEEIQHLGDRMDPDMESEVKMSVEVALARIKPLLTRLMDEHTKAAKWFNAFERS</sequence>
<dbReference type="STRING" id="930991.A0A0D0EAU7"/>